<dbReference type="Gene3D" id="3.90.1200.10">
    <property type="match status" value="1"/>
</dbReference>
<dbReference type="InterPro" id="IPR011009">
    <property type="entry name" value="Kinase-like_dom_sf"/>
</dbReference>
<protein>
    <submittedName>
        <fullName evidence="2">Aminoglycoside phosphotransferase</fullName>
    </submittedName>
</protein>
<evidence type="ECO:0000259" key="1">
    <source>
        <dbReference type="Pfam" id="PF01636"/>
    </source>
</evidence>
<gene>
    <name evidence="2" type="ORF">D1H98_01500</name>
</gene>
<dbReference type="InterPro" id="IPR002575">
    <property type="entry name" value="Aminoglycoside_PTrfase"/>
</dbReference>
<proteinExistence type="predicted"/>
<comment type="caution">
    <text evidence="2">The sequence shown here is derived from an EMBL/GenBank/DDBJ whole genome shotgun (WGS) entry which is preliminary data.</text>
</comment>
<accession>A0A3A6V8M1</accession>
<keyword evidence="2" id="KW-0808">Transferase</keyword>
<evidence type="ECO:0000313" key="2">
    <source>
        <dbReference type="EMBL" id="RJY33509.1"/>
    </source>
</evidence>
<dbReference type="AlphaFoldDB" id="A0A3A6V8M1"/>
<dbReference type="Pfam" id="PF01636">
    <property type="entry name" value="APH"/>
    <property type="match status" value="1"/>
</dbReference>
<dbReference type="Proteomes" id="UP000277145">
    <property type="component" value="Unassembled WGS sequence"/>
</dbReference>
<dbReference type="EMBL" id="QWDR01000001">
    <property type="protein sequence ID" value="RJY33509.1"/>
    <property type="molecule type" value="Genomic_DNA"/>
</dbReference>
<reference evidence="2 3" key="1">
    <citation type="submission" date="2018-08" db="EMBL/GenBank/DDBJ databases">
        <title>Genome Sequences of Legionella pneumophila subsp. pneumophila Isolates, Recovered from a Drinking Water System in a Large Builging.</title>
        <authorList>
            <person name="Gomez-Alvarez V."/>
            <person name="Boczek L."/>
            <person name="King D."/>
            <person name="Pemberton A."/>
            <person name="Pfaller S."/>
            <person name="Rodgers M."/>
            <person name="Santodomingo J."/>
            <person name="Revetta R."/>
        </authorList>
    </citation>
    <scope>NUCLEOTIDE SEQUENCE [LARGE SCALE GENOMIC DNA]</scope>
    <source>
        <strain evidence="2 3">L01C.1</strain>
    </source>
</reference>
<organism evidence="2 3">
    <name type="scientific">Legionella pneumophila subsp. pneumophila</name>
    <dbReference type="NCBI Taxonomy" id="91891"/>
    <lineage>
        <taxon>Bacteria</taxon>
        <taxon>Pseudomonadati</taxon>
        <taxon>Pseudomonadota</taxon>
        <taxon>Gammaproteobacteria</taxon>
        <taxon>Legionellales</taxon>
        <taxon>Legionellaceae</taxon>
        <taxon>Legionella</taxon>
    </lineage>
</organism>
<feature type="domain" description="Aminoglycoside phosphotransferase" evidence="1">
    <location>
        <begin position="76"/>
        <end position="260"/>
    </location>
</feature>
<dbReference type="SUPFAM" id="SSF56112">
    <property type="entry name" value="Protein kinase-like (PK-like)"/>
    <property type="match status" value="1"/>
</dbReference>
<name>A0A3A6V8M1_LEGPN</name>
<dbReference type="GO" id="GO:0016740">
    <property type="term" value="F:transferase activity"/>
    <property type="evidence" value="ECO:0007669"/>
    <property type="project" value="UniProtKB-KW"/>
</dbReference>
<dbReference type="RefSeq" id="WP_011213152.1">
    <property type="nucleotide sequence ID" value="NZ_CP021281.1"/>
</dbReference>
<sequence length="332" mass="37435">MKSNHIKRLCQHFNLGDPTQEPQRVPGGLLHIMWQLNTDKGSFAVKQLSKDINLTDYHVIRNYELSENIASGFIALGIPAVTAIEKSGKHLFIINETGFLVYPWVNAKALDKDVVSVSQALEIARILSKMHQIDLQLKEIEEAEFDIHEKDKIIALIDLSQKKKLPIASSLMEKLVTILEINTNYHDAILMLKAHSVISHGDLDQKNVLWDSSKKPILIDWESARKLNPTYEIVNAALDWSGITTQLDKNLFGKMLRAYKEAGGVIDKDIVEAAFFGVLGNWINWMVYNIQRAANHCVPEQQKIGMEQVMQVLPTVLRLKSLIPELVNAGKA</sequence>
<evidence type="ECO:0000313" key="3">
    <source>
        <dbReference type="Proteomes" id="UP000277145"/>
    </source>
</evidence>